<reference evidence="1" key="2">
    <citation type="journal article" date="2021" name="Genome Biol. Evol.">
        <title>Developing a high-quality reference genome for a parasitic bivalve with doubly uniparental inheritance (Bivalvia: Unionida).</title>
        <authorList>
            <person name="Smith C.H."/>
        </authorList>
    </citation>
    <scope>NUCLEOTIDE SEQUENCE</scope>
    <source>
        <strain evidence="1">CHS0354</strain>
        <tissue evidence="1">Mantle</tissue>
    </source>
</reference>
<reference evidence="1" key="3">
    <citation type="submission" date="2023-05" db="EMBL/GenBank/DDBJ databases">
        <authorList>
            <person name="Smith C.H."/>
        </authorList>
    </citation>
    <scope>NUCLEOTIDE SEQUENCE</scope>
    <source>
        <strain evidence="1">CHS0354</strain>
        <tissue evidence="1">Mantle</tissue>
    </source>
</reference>
<dbReference type="AlphaFoldDB" id="A0AAE0T991"/>
<feature type="non-terminal residue" evidence="1">
    <location>
        <position position="1"/>
    </location>
</feature>
<organism evidence="1 2">
    <name type="scientific">Potamilus streckersoni</name>
    <dbReference type="NCBI Taxonomy" id="2493646"/>
    <lineage>
        <taxon>Eukaryota</taxon>
        <taxon>Metazoa</taxon>
        <taxon>Spiralia</taxon>
        <taxon>Lophotrochozoa</taxon>
        <taxon>Mollusca</taxon>
        <taxon>Bivalvia</taxon>
        <taxon>Autobranchia</taxon>
        <taxon>Heteroconchia</taxon>
        <taxon>Palaeoheterodonta</taxon>
        <taxon>Unionida</taxon>
        <taxon>Unionoidea</taxon>
        <taxon>Unionidae</taxon>
        <taxon>Ambleminae</taxon>
        <taxon>Lampsilini</taxon>
        <taxon>Potamilus</taxon>
    </lineage>
</organism>
<reference evidence="1" key="1">
    <citation type="journal article" date="2021" name="Genome Biol. Evol.">
        <title>A High-Quality Reference Genome for a Parasitic Bivalve with Doubly Uniparental Inheritance (Bivalvia: Unionida).</title>
        <authorList>
            <person name="Smith C.H."/>
        </authorList>
    </citation>
    <scope>NUCLEOTIDE SEQUENCE</scope>
    <source>
        <strain evidence="1">CHS0354</strain>
    </source>
</reference>
<proteinExistence type="predicted"/>
<comment type="caution">
    <text evidence="1">The sequence shown here is derived from an EMBL/GenBank/DDBJ whole genome shotgun (WGS) entry which is preliminary data.</text>
</comment>
<keyword evidence="2" id="KW-1185">Reference proteome</keyword>
<name>A0AAE0T991_9BIVA</name>
<protein>
    <submittedName>
        <fullName evidence="1">Uncharacterized protein</fullName>
    </submittedName>
</protein>
<dbReference type="Proteomes" id="UP001195483">
    <property type="component" value="Unassembled WGS sequence"/>
</dbReference>
<evidence type="ECO:0000313" key="2">
    <source>
        <dbReference type="Proteomes" id="UP001195483"/>
    </source>
</evidence>
<gene>
    <name evidence="1" type="ORF">CHS0354_013172</name>
</gene>
<sequence length="195" mass="21805">MFFDSDSEVYKSEKTLYTLKKSLFSTDFKDVELNTSKVILKPLKRNLEEKEKYWNLYSKGSISAKDLPDGINCSSKCKNINHCQVDNHGLYNSCHLFDCESAVSKEACSDSSSPKVSFVPISPDDCAQDGSSLRSEICSSPGTKMDDVDIVLGAIKKESKKSTYRNKDLYVLFFIGGELKILRRPGILSNGDLLE</sequence>
<evidence type="ECO:0000313" key="1">
    <source>
        <dbReference type="EMBL" id="KAK3605543.1"/>
    </source>
</evidence>
<accession>A0AAE0T991</accession>
<dbReference type="EMBL" id="JAEAOA010000800">
    <property type="protein sequence ID" value="KAK3605543.1"/>
    <property type="molecule type" value="Genomic_DNA"/>
</dbReference>